<gene>
    <name evidence="1" type="ORF">FM119_01860</name>
</gene>
<dbReference type="Pfam" id="PF19460">
    <property type="entry name" value="DUF5997"/>
    <property type="match status" value="1"/>
</dbReference>
<name>A0A1R4IHT9_9MICO</name>
<dbReference type="OrthoDB" id="3389921at2"/>
<accession>A0A1R4IHT9</accession>
<keyword evidence="2" id="KW-1185">Reference proteome</keyword>
<dbReference type="AlphaFoldDB" id="A0A1R4IHT9"/>
<dbReference type="InterPro" id="IPR046039">
    <property type="entry name" value="DUF5997"/>
</dbReference>
<dbReference type="RefSeq" id="WP_087135994.1">
    <property type="nucleotide sequence ID" value="NZ_FUKR01000010.1"/>
</dbReference>
<dbReference type="Proteomes" id="UP000196778">
    <property type="component" value="Unassembled WGS sequence"/>
</dbReference>
<evidence type="ECO:0000313" key="1">
    <source>
        <dbReference type="EMBL" id="SJN19351.1"/>
    </source>
</evidence>
<reference evidence="2" key="1">
    <citation type="submission" date="2017-02" db="EMBL/GenBank/DDBJ databases">
        <authorList>
            <person name="Dridi B."/>
        </authorList>
    </citation>
    <scope>NUCLEOTIDE SEQUENCE [LARGE SCALE GENOMIC DNA]</scope>
    <source>
        <strain evidence="2">EB411</strain>
    </source>
</reference>
<organism evidence="1 2">
    <name type="scientific">Mycetocola reblochoni REB411</name>
    <dbReference type="NCBI Taxonomy" id="1255698"/>
    <lineage>
        <taxon>Bacteria</taxon>
        <taxon>Bacillati</taxon>
        <taxon>Actinomycetota</taxon>
        <taxon>Actinomycetes</taxon>
        <taxon>Micrococcales</taxon>
        <taxon>Microbacteriaceae</taxon>
        <taxon>Mycetocola</taxon>
    </lineage>
</organism>
<sequence length="133" mass="14476">MSSQQMKPATAAKKLEIYLPATPEEFQNSSLSRADLAELQADPPAWLRTLRADGPHPRSVVANRLGVSASGLARAGVPDAMTSAEIEQIKAESPSWLLAEQESLSRVRQETAAALAEKRRKLAEQASDERGRR</sequence>
<proteinExistence type="predicted"/>
<evidence type="ECO:0000313" key="2">
    <source>
        <dbReference type="Proteomes" id="UP000196778"/>
    </source>
</evidence>
<protein>
    <submittedName>
        <fullName evidence="1">Uncharacterized protein</fullName>
    </submittedName>
</protein>
<dbReference type="EMBL" id="FUKR01000010">
    <property type="protein sequence ID" value="SJN19351.1"/>
    <property type="molecule type" value="Genomic_DNA"/>
</dbReference>